<dbReference type="Pfam" id="PF01073">
    <property type="entry name" value="3Beta_HSD"/>
    <property type="match status" value="1"/>
</dbReference>
<organism evidence="4 5">
    <name type="scientific">Tilletiaria anomala (strain ATCC 24038 / CBS 436.72 / UBC 951)</name>
    <dbReference type="NCBI Taxonomy" id="1037660"/>
    <lineage>
        <taxon>Eukaryota</taxon>
        <taxon>Fungi</taxon>
        <taxon>Dikarya</taxon>
        <taxon>Basidiomycota</taxon>
        <taxon>Ustilaginomycotina</taxon>
        <taxon>Exobasidiomycetes</taxon>
        <taxon>Georgefischeriales</taxon>
        <taxon>Tilletiariaceae</taxon>
        <taxon>Tilletiaria</taxon>
    </lineage>
</organism>
<dbReference type="CDD" id="cd05227">
    <property type="entry name" value="AR_SDR_e"/>
    <property type="match status" value="1"/>
</dbReference>
<evidence type="ECO:0000256" key="2">
    <source>
        <dbReference type="ARBA" id="ARBA00023445"/>
    </source>
</evidence>
<dbReference type="OrthoDB" id="2735536at2759"/>
<dbReference type="EMBL" id="JMSN01000162">
    <property type="protein sequence ID" value="KDN36642.1"/>
    <property type="molecule type" value="Genomic_DNA"/>
</dbReference>
<dbReference type="OMA" id="IGREFRF"/>
<dbReference type="Proteomes" id="UP000027361">
    <property type="component" value="Unassembled WGS sequence"/>
</dbReference>
<dbReference type="InterPro" id="IPR036291">
    <property type="entry name" value="NAD(P)-bd_dom_sf"/>
</dbReference>
<dbReference type="FunCoup" id="A0A066V4I5">
    <property type="interactions" value="39"/>
</dbReference>
<comment type="caution">
    <text evidence="4">The sequence shown here is derived from an EMBL/GenBank/DDBJ whole genome shotgun (WGS) entry which is preliminary data.</text>
</comment>
<evidence type="ECO:0000313" key="4">
    <source>
        <dbReference type="EMBL" id="KDN36642.1"/>
    </source>
</evidence>
<dbReference type="InParanoid" id="A0A066V4I5"/>
<name>A0A066V4I5_TILAU</name>
<accession>A0A066V4I5</accession>
<dbReference type="InterPro" id="IPR050425">
    <property type="entry name" value="NAD(P)_dehydrat-like"/>
</dbReference>
<comment type="similarity">
    <text evidence="2">Belongs to the NAD(P)-dependent epimerase/dehydratase family. Dihydroflavonol-4-reductase subfamily.</text>
</comment>
<keyword evidence="1" id="KW-0560">Oxidoreductase</keyword>
<dbReference type="Gene3D" id="3.40.50.720">
    <property type="entry name" value="NAD(P)-binding Rossmann-like Domain"/>
    <property type="match status" value="1"/>
</dbReference>
<gene>
    <name evidence="4" type="ORF">K437DRAFT_276762</name>
</gene>
<dbReference type="SUPFAM" id="SSF51735">
    <property type="entry name" value="NAD(P)-binding Rossmann-fold domains"/>
    <property type="match status" value="1"/>
</dbReference>
<dbReference type="GeneID" id="25266758"/>
<dbReference type="HOGENOM" id="CLU_007383_9_2_1"/>
<dbReference type="InterPro" id="IPR002225">
    <property type="entry name" value="3Beta_OHSteriod_DH/Estase"/>
</dbReference>
<dbReference type="AlphaFoldDB" id="A0A066V4I5"/>
<reference evidence="4 5" key="1">
    <citation type="submission" date="2014-05" db="EMBL/GenBank/DDBJ databases">
        <title>Draft genome sequence of a rare smut relative, Tilletiaria anomala UBC 951.</title>
        <authorList>
            <consortium name="DOE Joint Genome Institute"/>
            <person name="Toome M."/>
            <person name="Kuo A."/>
            <person name="Henrissat B."/>
            <person name="Lipzen A."/>
            <person name="Tritt A."/>
            <person name="Yoshinaga Y."/>
            <person name="Zane M."/>
            <person name="Barry K."/>
            <person name="Grigoriev I.V."/>
            <person name="Spatafora J.W."/>
            <person name="Aimea M.C."/>
        </authorList>
    </citation>
    <scope>NUCLEOTIDE SEQUENCE [LARGE SCALE GENOMIC DNA]</scope>
    <source>
        <strain evidence="4 5">UBC 951</strain>
    </source>
</reference>
<dbReference type="PANTHER" id="PTHR10366:SF564">
    <property type="entry name" value="STEROL-4-ALPHA-CARBOXYLATE 3-DEHYDROGENASE, DECARBOXYLATING"/>
    <property type="match status" value="1"/>
</dbReference>
<dbReference type="PANTHER" id="PTHR10366">
    <property type="entry name" value="NAD DEPENDENT EPIMERASE/DEHYDRATASE"/>
    <property type="match status" value="1"/>
</dbReference>
<evidence type="ECO:0000313" key="5">
    <source>
        <dbReference type="Proteomes" id="UP000027361"/>
    </source>
</evidence>
<keyword evidence="5" id="KW-1185">Reference proteome</keyword>
<dbReference type="GO" id="GO:0016616">
    <property type="term" value="F:oxidoreductase activity, acting on the CH-OH group of donors, NAD or NADP as acceptor"/>
    <property type="evidence" value="ECO:0007669"/>
    <property type="project" value="InterPro"/>
</dbReference>
<dbReference type="GO" id="GO:0006694">
    <property type="term" value="P:steroid biosynthetic process"/>
    <property type="evidence" value="ECO:0007669"/>
    <property type="project" value="InterPro"/>
</dbReference>
<feature type="domain" description="3-beta hydroxysteroid dehydrogenase/isomerase" evidence="3">
    <location>
        <begin position="11"/>
        <end position="186"/>
    </location>
</feature>
<evidence type="ECO:0000256" key="1">
    <source>
        <dbReference type="ARBA" id="ARBA00023002"/>
    </source>
</evidence>
<sequence>MPAVATNAKILVTSGSGYIGAWTCLEALKQGLSVRTTVRTADKGEHLKRLFSKYGDRFEYAIAEDLEKPGVFDQAVQGVHGVAHTGSPFHFNTESDPVGKLINPAVNGTKNVLKSVLAHGKDVQRVVITSSYAAVIDSSKPDRMYLNVDEDWNEYDPKEVEKQGKDVPGIVAYRASKVLAEKAAWKFVETHKPTWDLSTVQPPLVLGPLIHEVSTSEQLNTSAAYVYALIHGNKDADTLANPGGNCVDVRDVADVHIKALLVDQAGGQRLPACFGPYTWQDWADAIHASRSVPDDIKKQTPIGQPGNGKDVKQKVFDRTKSEKMLGITFKDIQRQADDMIKSFVDYENRSWKGLPADEILQL</sequence>
<protein>
    <submittedName>
        <fullName evidence="4">Putative D-lactaldehyde dehydrogenase</fullName>
    </submittedName>
</protein>
<proteinExistence type="inferred from homology"/>
<dbReference type="STRING" id="1037660.A0A066V4I5"/>
<evidence type="ECO:0000259" key="3">
    <source>
        <dbReference type="Pfam" id="PF01073"/>
    </source>
</evidence>
<dbReference type="RefSeq" id="XP_013240119.1">
    <property type="nucleotide sequence ID" value="XM_013384665.1"/>
</dbReference>